<dbReference type="SUPFAM" id="SSF50729">
    <property type="entry name" value="PH domain-like"/>
    <property type="match status" value="1"/>
</dbReference>
<evidence type="ECO:0000313" key="8">
    <source>
        <dbReference type="EMBL" id="ORE14515.1"/>
    </source>
</evidence>
<dbReference type="InterPro" id="IPR036936">
    <property type="entry name" value="CRIB_dom_sf"/>
</dbReference>
<keyword evidence="2" id="KW-0963">Cytoplasm</keyword>
<protein>
    <submittedName>
        <fullName evidence="8">WH1-domain-containing protein</fullName>
    </submittedName>
</protein>
<dbReference type="InterPro" id="IPR011026">
    <property type="entry name" value="WAS_C"/>
</dbReference>
<dbReference type="EMBL" id="KV921468">
    <property type="protein sequence ID" value="ORE14515.1"/>
    <property type="molecule type" value="Genomic_DNA"/>
</dbReference>
<proteinExistence type="predicted"/>
<dbReference type="FunFam" id="2.30.29.30:FF:000281">
    <property type="entry name" value="Actin associated protein"/>
    <property type="match status" value="1"/>
</dbReference>
<dbReference type="GO" id="GO:0007015">
    <property type="term" value="P:actin filament organization"/>
    <property type="evidence" value="ECO:0007669"/>
    <property type="project" value="InterPro"/>
</dbReference>
<dbReference type="VEuPathDB" id="FungiDB:BCV72DRAFT_314911"/>
<dbReference type="Pfam" id="PF00786">
    <property type="entry name" value="PBD"/>
    <property type="match status" value="1"/>
</dbReference>
<evidence type="ECO:0000256" key="1">
    <source>
        <dbReference type="ARBA" id="ARBA00004245"/>
    </source>
</evidence>
<dbReference type="InterPro" id="IPR000095">
    <property type="entry name" value="CRIB_dom"/>
</dbReference>
<dbReference type="CDD" id="cd01205">
    <property type="entry name" value="EVH1_WASP-like"/>
    <property type="match status" value="1"/>
</dbReference>
<comment type="subcellular location">
    <subcellularLocation>
        <location evidence="1">Cytoplasm</location>
        <location evidence="1">Cytoskeleton</location>
    </subcellularLocation>
</comment>
<evidence type="ECO:0000259" key="7">
    <source>
        <dbReference type="PROSITE" id="PS50229"/>
    </source>
</evidence>
<dbReference type="Gene3D" id="3.90.810.10">
    <property type="entry name" value="CRIB domain"/>
    <property type="match status" value="1"/>
</dbReference>
<dbReference type="Pfam" id="PF00568">
    <property type="entry name" value="WH1"/>
    <property type="match status" value="1"/>
</dbReference>
<evidence type="ECO:0000256" key="2">
    <source>
        <dbReference type="ARBA" id="ARBA00022490"/>
    </source>
</evidence>
<organism evidence="8 9">
    <name type="scientific">Rhizopus microsporus</name>
    <dbReference type="NCBI Taxonomy" id="58291"/>
    <lineage>
        <taxon>Eukaryota</taxon>
        <taxon>Fungi</taxon>
        <taxon>Fungi incertae sedis</taxon>
        <taxon>Mucoromycota</taxon>
        <taxon>Mucoromycotina</taxon>
        <taxon>Mucoromycetes</taxon>
        <taxon>Mucorales</taxon>
        <taxon>Mucorineae</taxon>
        <taxon>Rhizopodaceae</taxon>
        <taxon>Rhizopus</taxon>
    </lineage>
</organism>
<dbReference type="InterPro" id="IPR011993">
    <property type="entry name" value="PH-like_dom_sf"/>
</dbReference>
<feature type="compositionally biased region" description="Polar residues" evidence="5">
    <location>
        <begin position="391"/>
        <end position="402"/>
    </location>
</feature>
<evidence type="ECO:0000256" key="4">
    <source>
        <dbReference type="ARBA" id="ARBA00023212"/>
    </source>
</evidence>
<feature type="compositionally biased region" description="Pro residues" evidence="5">
    <location>
        <begin position="310"/>
        <end position="327"/>
    </location>
</feature>
<feature type="compositionally biased region" description="Low complexity" evidence="5">
    <location>
        <begin position="269"/>
        <end position="280"/>
    </location>
</feature>
<keyword evidence="4" id="KW-0206">Cytoskeleton</keyword>
<accession>A0A1X0RR70</accession>
<feature type="compositionally biased region" description="Polar residues" evidence="5">
    <location>
        <begin position="334"/>
        <end position="351"/>
    </location>
</feature>
<dbReference type="GO" id="GO:0030479">
    <property type="term" value="C:actin cortical patch"/>
    <property type="evidence" value="ECO:0007669"/>
    <property type="project" value="UniProtKB-ARBA"/>
</dbReference>
<dbReference type="Gene3D" id="2.30.29.30">
    <property type="entry name" value="Pleckstrin-homology domain (PH domain)/Phosphotyrosine-binding domain (PTB)"/>
    <property type="match status" value="1"/>
</dbReference>
<evidence type="ECO:0000313" key="9">
    <source>
        <dbReference type="Proteomes" id="UP000242381"/>
    </source>
</evidence>
<dbReference type="CDD" id="cd00132">
    <property type="entry name" value="CRIB"/>
    <property type="match status" value="1"/>
</dbReference>
<dbReference type="Proteomes" id="UP000242381">
    <property type="component" value="Unassembled WGS sequence"/>
</dbReference>
<dbReference type="InterPro" id="IPR033927">
    <property type="entry name" value="WASPfam_EVH1"/>
</dbReference>
<dbReference type="InterPro" id="IPR000697">
    <property type="entry name" value="WH1/EVH1_dom"/>
</dbReference>
<dbReference type="GO" id="GO:0071933">
    <property type="term" value="F:Arp2/3 complex binding"/>
    <property type="evidence" value="ECO:0007669"/>
    <property type="project" value="UniProtKB-ARBA"/>
</dbReference>
<feature type="region of interest" description="Disordered" evidence="5">
    <location>
        <begin position="127"/>
        <end position="147"/>
    </location>
</feature>
<dbReference type="PROSITE" id="PS50229">
    <property type="entry name" value="WH1"/>
    <property type="match status" value="1"/>
</dbReference>
<dbReference type="OMA" id="PPNDECY"/>
<feature type="compositionally biased region" description="Basic and acidic residues" evidence="5">
    <location>
        <begin position="134"/>
        <end position="146"/>
    </location>
</feature>
<evidence type="ECO:0000256" key="3">
    <source>
        <dbReference type="ARBA" id="ARBA00022553"/>
    </source>
</evidence>
<keyword evidence="3" id="KW-0597">Phosphoprotein</keyword>
<sequence length="453" mass="49997">MPSIALSTAEDKNKVRRALPTAKIYAATVARLYVAYPNPNRWAYSNIWGAIAFLKDKKTRSYYIRMVDLMNHKGVIWEQELYDGFELIKHTPFFYSFAADEYMAGLSFADINDADVFFNKLNSRETHSHRKKKETSGKKPKGKLDKSQIGLPSEFRHLGHIGYTPSKGFSVQNSSPEWNGFFDQLKDLGLTTTEINDNQEFIQDFVNKRGGFSQQRPQPPPPPPRSSNQKTRPPPPPPPRKIASVGGRRPPPPPPPSRRTAPPPPPMRPSTRIAVPRSSIPAPPPPIPRKTTESDFSQKAIQETTITRPSLPPPPPPVRKQPEPPSQPSRSPSITKSNNPYKMLTSDNDQPALSAIPAFPFPEATEEYEASSVNRPPPTRRAPPPVPSTRQTSTGSLDVSNIPTPPVFTPTTDEYSAASPVEPTLSTDQDAIPPPPPPPPLPAQTSSIPVPPP</sequence>
<feature type="compositionally biased region" description="Pro residues" evidence="5">
    <location>
        <begin position="432"/>
        <end position="442"/>
    </location>
</feature>
<dbReference type="PROSITE" id="PS50108">
    <property type="entry name" value="CRIB"/>
    <property type="match status" value="1"/>
</dbReference>
<dbReference type="SMART" id="SM00461">
    <property type="entry name" value="WH1"/>
    <property type="match status" value="1"/>
</dbReference>
<feature type="domain" description="CRIB" evidence="6">
    <location>
        <begin position="149"/>
        <end position="162"/>
    </location>
</feature>
<feature type="non-terminal residue" evidence="8">
    <location>
        <position position="453"/>
    </location>
</feature>
<feature type="compositionally biased region" description="Pro residues" evidence="5">
    <location>
        <begin position="249"/>
        <end position="268"/>
    </location>
</feature>
<gene>
    <name evidence="8" type="ORF">BCV71DRAFT_204753</name>
</gene>
<dbReference type="GO" id="GO:0008092">
    <property type="term" value="F:cytoskeletal protein binding"/>
    <property type="evidence" value="ECO:0007669"/>
    <property type="project" value="UniProtKB-ARBA"/>
</dbReference>
<feature type="compositionally biased region" description="Polar residues" evidence="5">
    <location>
        <begin position="443"/>
        <end position="453"/>
    </location>
</feature>
<name>A0A1X0RR70_RHIZD</name>
<reference evidence="8 9" key="1">
    <citation type="journal article" date="2016" name="Proc. Natl. Acad. Sci. U.S.A.">
        <title>Lipid metabolic changes in an early divergent fungus govern the establishment of a mutualistic symbiosis with endobacteria.</title>
        <authorList>
            <person name="Lastovetsky O.A."/>
            <person name="Gaspar M.L."/>
            <person name="Mondo S.J."/>
            <person name="LaButti K.M."/>
            <person name="Sandor L."/>
            <person name="Grigoriev I.V."/>
            <person name="Henry S.A."/>
            <person name="Pawlowska T.E."/>
        </authorList>
    </citation>
    <scope>NUCLEOTIDE SEQUENCE [LARGE SCALE GENOMIC DNA]</scope>
    <source>
        <strain evidence="8 9">ATCC 11559</strain>
    </source>
</reference>
<feature type="compositionally biased region" description="Polar residues" evidence="5">
    <location>
        <begin position="294"/>
        <end position="307"/>
    </location>
</feature>
<dbReference type="AlphaFoldDB" id="A0A1X0RR70"/>
<feature type="compositionally biased region" description="Pro residues" evidence="5">
    <location>
        <begin position="375"/>
        <end position="387"/>
    </location>
</feature>
<dbReference type="SUPFAM" id="SSF47912">
    <property type="entry name" value="Wiscott-Aldrich syndrome protein, WASP, C-terminal domain"/>
    <property type="match status" value="1"/>
</dbReference>
<dbReference type="VEuPathDB" id="FungiDB:BCV72DRAFT_232788"/>
<evidence type="ECO:0000256" key="5">
    <source>
        <dbReference type="SAM" id="MobiDB-lite"/>
    </source>
</evidence>
<feature type="region of interest" description="Disordered" evidence="5">
    <location>
        <begin position="210"/>
        <end position="453"/>
    </location>
</feature>
<evidence type="ECO:0000259" key="6">
    <source>
        <dbReference type="PROSITE" id="PS50108"/>
    </source>
</evidence>
<feature type="domain" description="WH1" evidence="7">
    <location>
        <begin position="17"/>
        <end position="128"/>
    </location>
</feature>